<accession>A0A0C5PKA5</accession>
<dbReference type="AlphaFoldDB" id="A0A0C5PKA5"/>
<name>A0A0C5PKA5_LATSK</name>
<geneLocation type="plasmid" evidence="2">
    <name>pKCA54</name>
</geneLocation>
<keyword evidence="2" id="KW-0614">Plasmid</keyword>
<dbReference type="InterPro" id="IPR018891">
    <property type="entry name" value="AIPR_C"/>
</dbReference>
<feature type="domain" description="Abortive phage infection protein C-terminal" evidence="1">
    <location>
        <begin position="40"/>
        <end position="352"/>
    </location>
</feature>
<evidence type="ECO:0000313" key="2">
    <source>
        <dbReference type="EMBL" id="AJQ16920.1"/>
    </source>
</evidence>
<protein>
    <submittedName>
        <fullName evidence="2">Abortive phage infection protein</fullName>
    </submittedName>
</protein>
<dbReference type="RefSeq" id="WP_172685476.1">
    <property type="nucleotide sequence ID" value="NZ_KF559312.1"/>
</dbReference>
<sequence>MTVKRFKVSAVRTVSSPSSDEITTYFIWVNFRDLPKEISLEVNPRKPKMNTAVARQLIHAVEGPDNVNFDINNRGIVVTAKSVRFDTNTSEVTLDLGDDVSRYGVLDGGHTYTAIIDNRDKVPADVEKFVRLEVIVGEKLDVSGLADARNTSAQVSDIALFELDDKFNFIKSEISNESYADEVAYKDNDNKEIQIGELLKLMFAFNIKRYPDDSNAPVSAYSGKAAVFRDYKNEYAKSDNIYKKLAPQLVTLVKLYEKIQKELPAKYQEFKHEDGKNAKFGSVRGVEGAGNFVTDFSKEKMDYQISVGFLLPIFGAFRALLRENSDGIIEWQFDPIRVWETAGVRLVQNTFDTDTNPQQVGKSKTLWQANYRIVDSVRKDFLLEELQSR</sequence>
<dbReference type="Pfam" id="PF10592">
    <property type="entry name" value="AIPR"/>
    <property type="match status" value="1"/>
</dbReference>
<dbReference type="EMBL" id="KF559312">
    <property type="protein sequence ID" value="AJQ16920.1"/>
    <property type="molecule type" value="Genomic_DNA"/>
</dbReference>
<proteinExistence type="predicted"/>
<organism evidence="2">
    <name type="scientific">Latilactobacillus sakei</name>
    <name type="common">Lactobacillus sakei</name>
    <dbReference type="NCBI Taxonomy" id="1599"/>
    <lineage>
        <taxon>Bacteria</taxon>
        <taxon>Bacillati</taxon>
        <taxon>Bacillota</taxon>
        <taxon>Bacilli</taxon>
        <taxon>Lactobacillales</taxon>
        <taxon>Lactobacillaceae</taxon>
        <taxon>Latilactobacillus</taxon>
    </lineage>
</organism>
<reference evidence="2" key="1">
    <citation type="submission" date="2013-08" db="EMBL/GenBank/DDBJ databases">
        <title>Genetic Structure of Residential Plasmids in Lactobacillus sakei KCA311.</title>
        <authorList>
            <person name="Woo D.R."/>
            <person name="Ahn C."/>
        </authorList>
    </citation>
    <scope>NUCLEOTIDE SEQUENCE</scope>
    <source>
        <strain evidence="2">KCA311</strain>
        <plasmid evidence="2">pKCA54</plasmid>
    </source>
</reference>
<evidence type="ECO:0000259" key="1">
    <source>
        <dbReference type="Pfam" id="PF10592"/>
    </source>
</evidence>